<sequence>MKTIQFVLSILVSICAAGMLYGAITTYSPMKIFSITIMSVICVGCVSLMRITYRELKTDR</sequence>
<dbReference type="EMBL" id="QRYT01000085">
    <property type="protein sequence ID" value="RGV03281.1"/>
    <property type="molecule type" value="Genomic_DNA"/>
</dbReference>
<evidence type="ECO:0000313" key="6">
    <source>
        <dbReference type="EMBL" id="KAB6569586.1"/>
    </source>
</evidence>
<name>A0A173Z976_PHOVU</name>
<evidence type="ECO:0000256" key="1">
    <source>
        <dbReference type="SAM" id="Phobius"/>
    </source>
</evidence>
<evidence type="ECO:0000313" key="12">
    <source>
        <dbReference type="Proteomes" id="UP000470332"/>
    </source>
</evidence>
<dbReference type="Proteomes" id="UP000483142">
    <property type="component" value="Unassembled WGS sequence"/>
</dbReference>
<dbReference type="EMBL" id="WDBY01000043">
    <property type="protein sequence ID" value="KAB6473710.1"/>
    <property type="molecule type" value="Genomic_DNA"/>
</dbReference>
<proteinExistence type="predicted"/>
<dbReference type="Proteomes" id="UP000095333">
    <property type="component" value="Unassembled WGS sequence"/>
</dbReference>
<evidence type="ECO:0000313" key="7">
    <source>
        <dbReference type="EMBL" id="RGV03281.1"/>
    </source>
</evidence>
<evidence type="ECO:0000313" key="9">
    <source>
        <dbReference type="Proteomes" id="UP000285379"/>
    </source>
</evidence>
<keyword evidence="1" id="KW-0812">Transmembrane</keyword>
<dbReference type="RefSeq" id="WP_008666943.1">
    <property type="nucleotide sequence ID" value="NZ_JADNFM010000014.1"/>
</dbReference>
<dbReference type="Proteomes" id="UP000285379">
    <property type="component" value="Unassembled WGS sequence"/>
</dbReference>
<dbReference type="EMBL" id="WDAX01000051">
    <property type="protein sequence ID" value="KAB6569586.1"/>
    <property type="molecule type" value="Genomic_DNA"/>
</dbReference>
<evidence type="ECO:0000313" key="13">
    <source>
        <dbReference type="Proteomes" id="UP000483142"/>
    </source>
</evidence>
<evidence type="ECO:0000313" key="8">
    <source>
        <dbReference type="Proteomes" id="UP000095333"/>
    </source>
</evidence>
<organism evidence="2 8">
    <name type="scientific">Phocaeicola vulgatus</name>
    <name type="common">Bacteroides vulgatus</name>
    <dbReference type="NCBI Taxonomy" id="821"/>
    <lineage>
        <taxon>Bacteria</taxon>
        <taxon>Pseudomonadati</taxon>
        <taxon>Bacteroidota</taxon>
        <taxon>Bacteroidia</taxon>
        <taxon>Bacteroidales</taxon>
        <taxon>Bacteroidaceae</taxon>
        <taxon>Phocaeicola</taxon>
    </lineage>
</organism>
<evidence type="ECO:0000313" key="4">
    <source>
        <dbReference type="EMBL" id="KAB6448821.1"/>
    </source>
</evidence>
<evidence type="ECO:0000313" key="3">
    <source>
        <dbReference type="EMBL" id="KAB3852157.1"/>
    </source>
</evidence>
<evidence type="ECO:0000313" key="2">
    <source>
        <dbReference type="EMBL" id="CUN72343.1"/>
    </source>
</evidence>
<dbReference type="AlphaFoldDB" id="A0A173Z976"/>
<evidence type="ECO:0000313" key="11">
    <source>
        <dbReference type="Proteomes" id="UP000468344"/>
    </source>
</evidence>
<dbReference type="Proteomes" id="UP000462922">
    <property type="component" value="Unassembled WGS sequence"/>
</dbReference>
<dbReference type="EMBL" id="WCXA01000099">
    <property type="protein sequence ID" value="KAB3852157.1"/>
    <property type="molecule type" value="Genomic_DNA"/>
</dbReference>
<keyword evidence="1" id="KW-1133">Transmembrane helix</keyword>
<dbReference type="Proteomes" id="UP000470332">
    <property type="component" value="Unassembled WGS sequence"/>
</dbReference>
<gene>
    <name evidence="7" type="ORF">DWW27_21615</name>
    <name evidence="2" type="ORF">ERS852457_00717</name>
    <name evidence="3" type="ORF">GAS37_23380</name>
    <name evidence="6" type="ORF">GAY76_18180</name>
    <name evidence="5" type="ORF">GAZ06_17880</name>
    <name evidence="4" type="ORF">GAZ09_17880</name>
</gene>
<accession>A0A173Z976</accession>
<reference evidence="7 9" key="2">
    <citation type="submission" date="2018-08" db="EMBL/GenBank/DDBJ databases">
        <title>A genome reference for cultivated species of the human gut microbiota.</title>
        <authorList>
            <person name="Zou Y."/>
            <person name="Xue W."/>
            <person name="Luo G."/>
        </authorList>
    </citation>
    <scope>NUCLEOTIDE SEQUENCE [LARGE SCALE GENOMIC DNA]</scope>
    <source>
        <strain evidence="7 9">AF14-8</strain>
    </source>
</reference>
<dbReference type="EMBL" id="WDBZ01000043">
    <property type="protein sequence ID" value="KAB6448821.1"/>
    <property type="molecule type" value="Genomic_DNA"/>
</dbReference>
<dbReference type="Proteomes" id="UP000468344">
    <property type="component" value="Unassembled WGS sequence"/>
</dbReference>
<feature type="transmembrane region" description="Helical" evidence="1">
    <location>
        <begin position="32"/>
        <end position="53"/>
    </location>
</feature>
<keyword evidence="1" id="KW-0472">Membrane</keyword>
<evidence type="ECO:0000313" key="10">
    <source>
        <dbReference type="Proteomes" id="UP000462922"/>
    </source>
</evidence>
<protein>
    <submittedName>
        <fullName evidence="2">Uncharacterized protein</fullName>
    </submittedName>
</protein>
<reference evidence="2 8" key="1">
    <citation type="submission" date="2015-09" db="EMBL/GenBank/DDBJ databases">
        <authorList>
            <consortium name="Pathogen Informatics"/>
        </authorList>
    </citation>
    <scope>NUCLEOTIDE SEQUENCE [LARGE SCALE GENOMIC DNA]</scope>
    <source>
        <strain evidence="2 8">2789STDY5834842</strain>
    </source>
</reference>
<evidence type="ECO:0000313" key="5">
    <source>
        <dbReference type="EMBL" id="KAB6473710.1"/>
    </source>
</evidence>
<reference evidence="10 11" key="3">
    <citation type="journal article" date="2019" name="Nat. Med.">
        <title>A library of human gut bacterial isolates paired with longitudinal multiomics data enables mechanistic microbiome research.</title>
        <authorList>
            <person name="Poyet M."/>
            <person name="Groussin M."/>
            <person name="Gibbons S.M."/>
            <person name="Avila-Pacheco J."/>
            <person name="Jiang X."/>
            <person name="Kearney S.M."/>
            <person name="Perrotta A.R."/>
            <person name="Berdy B."/>
            <person name="Zhao S."/>
            <person name="Lieberman T.D."/>
            <person name="Swanson P.K."/>
            <person name="Smith M."/>
            <person name="Roesemann S."/>
            <person name="Alexander J.E."/>
            <person name="Rich S.A."/>
            <person name="Livny J."/>
            <person name="Vlamakis H."/>
            <person name="Clish C."/>
            <person name="Bullock K."/>
            <person name="Deik A."/>
            <person name="Scott J."/>
            <person name="Pierce K.A."/>
            <person name="Xavier R.J."/>
            <person name="Alm E.J."/>
        </authorList>
    </citation>
    <scope>NUCLEOTIDE SEQUENCE [LARGE SCALE GENOMIC DNA]</scope>
    <source>
        <strain evidence="6 10">BIOML-A110</strain>
        <strain evidence="5 11">BIOML-A140</strain>
        <strain evidence="4 13">BIOML-A141</strain>
        <strain evidence="3 12">BIOML-A9</strain>
    </source>
</reference>
<dbReference type="EMBL" id="CYZI01000002">
    <property type="protein sequence ID" value="CUN72343.1"/>
    <property type="molecule type" value="Genomic_DNA"/>
</dbReference>